<reference evidence="4" key="1">
    <citation type="submission" date="2022-09" db="EMBL/GenBank/DDBJ databases">
        <title>Culturomic study of gut microbiota in children with autism spectrum disorder.</title>
        <authorList>
            <person name="Efimov B.A."/>
            <person name="Chaplin A.V."/>
            <person name="Sokolova S.R."/>
            <person name="Pikina A.P."/>
            <person name="Korzhanova M."/>
            <person name="Belova V."/>
            <person name="Korostin D."/>
        </authorList>
    </citation>
    <scope>NUCLEOTIDE SEQUENCE</scope>
    <source>
        <strain evidence="4">ASD5510</strain>
    </source>
</reference>
<evidence type="ECO:0000313" key="3">
    <source>
        <dbReference type="EMBL" id="MCU7377681.1"/>
    </source>
</evidence>
<keyword evidence="1" id="KW-0238">DNA-binding</keyword>
<dbReference type="Gene3D" id="1.10.260.40">
    <property type="entry name" value="lambda repressor-like DNA-binding domains"/>
    <property type="match status" value="1"/>
</dbReference>
<dbReference type="SMART" id="SM00530">
    <property type="entry name" value="HTH_XRE"/>
    <property type="match status" value="1"/>
</dbReference>
<dbReference type="Pfam" id="PF01381">
    <property type="entry name" value="HTH_3"/>
    <property type="match status" value="1"/>
</dbReference>
<protein>
    <submittedName>
        <fullName evidence="4">Helix-turn-helix domain-containing protein</fullName>
    </submittedName>
</protein>
<proteinExistence type="predicted"/>
<name>A0A9J6QSZ6_9FIRM</name>
<evidence type="ECO:0000256" key="1">
    <source>
        <dbReference type="ARBA" id="ARBA00023125"/>
    </source>
</evidence>
<dbReference type="RefSeq" id="WP_253020069.1">
    <property type="nucleotide sequence ID" value="NZ_JAJAGH010000014.1"/>
</dbReference>
<feature type="domain" description="HTH cro/C1-type" evidence="2">
    <location>
        <begin position="13"/>
        <end position="67"/>
    </location>
</feature>
<dbReference type="PANTHER" id="PTHR46558">
    <property type="entry name" value="TRACRIPTIONAL REGULATORY PROTEIN-RELATED-RELATED"/>
    <property type="match status" value="1"/>
</dbReference>
<evidence type="ECO:0000259" key="2">
    <source>
        <dbReference type="PROSITE" id="PS50943"/>
    </source>
</evidence>
<dbReference type="SUPFAM" id="SSF47413">
    <property type="entry name" value="lambda repressor-like DNA-binding domains"/>
    <property type="match status" value="1"/>
</dbReference>
<dbReference type="Proteomes" id="UP001065549">
    <property type="component" value="Unassembled WGS sequence"/>
</dbReference>
<sequence>MKMELQQRVAHNLAILRQNTKLSQSALSAKISICRSTYCQYEQGERLPDVNTLYTLCKFYHVNMDTILNCDVQTVLQEYFLYQEYTREETKLLALYNSLSDFSKGRLVERAEELARLDQLKRQDALRMNG</sequence>
<organism evidence="4 5">
    <name type="scientific">Hominibacterium faecale</name>
    <dbReference type="NCBI Taxonomy" id="2839743"/>
    <lineage>
        <taxon>Bacteria</taxon>
        <taxon>Bacillati</taxon>
        <taxon>Bacillota</taxon>
        <taxon>Clostridia</taxon>
        <taxon>Peptostreptococcales</taxon>
        <taxon>Anaerovoracaceae</taxon>
        <taxon>Hominibacterium</taxon>
    </lineage>
</organism>
<dbReference type="AlphaFoldDB" id="A0A9J6QSZ6"/>
<comment type="caution">
    <text evidence="4">The sequence shown here is derived from an EMBL/GenBank/DDBJ whole genome shotgun (WGS) entry which is preliminary data.</text>
</comment>
<dbReference type="EMBL" id="JAOSHN010000005">
    <property type="protein sequence ID" value="MCU7379181.1"/>
    <property type="molecule type" value="Genomic_DNA"/>
</dbReference>
<dbReference type="PANTHER" id="PTHR46558:SF11">
    <property type="entry name" value="HTH-TYPE TRANSCRIPTIONAL REGULATOR XRE"/>
    <property type="match status" value="1"/>
</dbReference>
<accession>A0A9J6QSZ6</accession>
<evidence type="ECO:0000313" key="4">
    <source>
        <dbReference type="EMBL" id="MCU7379181.1"/>
    </source>
</evidence>
<dbReference type="PROSITE" id="PS50943">
    <property type="entry name" value="HTH_CROC1"/>
    <property type="match status" value="1"/>
</dbReference>
<dbReference type="InterPro" id="IPR001387">
    <property type="entry name" value="Cro/C1-type_HTH"/>
</dbReference>
<dbReference type="InterPro" id="IPR010982">
    <property type="entry name" value="Lambda_DNA-bd_dom_sf"/>
</dbReference>
<keyword evidence="5" id="KW-1185">Reference proteome</keyword>
<dbReference type="EMBL" id="JAOSHN010000002">
    <property type="protein sequence ID" value="MCU7377681.1"/>
    <property type="molecule type" value="Genomic_DNA"/>
</dbReference>
<dbReference type="CDD" id="cd00093">
    <property type="entry name" value="HTH_XRE"/>
    <property type="match status" value="1"/>
</dbReference>
<evidence type="ECO:0000313" key="5">
    <source>
        <dbReference type="Proteomes" id="UP001065549"/>
    </source>
</evidence>
<dbReference type="GO" id="GO:0003677">
    <property type="term" value="F:DNA binding"/>
    <property type="evidence" value="ECO:0007669"/>
    <property type="project" value="UniProtKB-KW"/>
</dbReference>
<gene>
    <name evidence="3" type="ORF">OBO34_04835</name>
    <name evidence="4" type="ORF">OBO34_12580</name>
</gene>